<proteinExistence type="inferred from homology"/>
<dbReference type="Pfam" id="PF04552">
    <property type="entry name" value="Sigma54_DBD"/>
    <property type="match status" value="1"/>
</dbReference>
<keyword evidence="15" id="KW-1185">Reference proteome</keyword>
<evidence type="ECO:0000256" key="8">
    <source>
        <dbReference type="ARBA" id="ARBA00023125"/>
    </source>
</evidence>
<dbReference type="NCBIfam" id="TIGR02395">
    <property type="entry name" value="rpoN_sigma"/>
    <property type="match status" value="1"/>
</dbReference>
<protein>
    <recommendedName>
        <fullName evidence="2 10">RNA polymerase sigma-54 factor</fullName>
    </recommendedName>
</protein>
<dbReference type="PRINTS" id="PR00045">
    <property type="entry name" value="SIGMA54FCT"/>
</dbReference>
<dbReference type="Proteomes" id="UP000008871">
    <property type="component" value="Chromosome"/>
</dbReference>
<reference evidence="14 15" key="1">
    <citation type="journal article" date="2006" name="Nat. Biotechnol.">
        <title>Genome sequence of the ubiquitous hydrocarbon-degrading marine bacterium Alcanivorax borkumensis.</title>
        <authorList>
            <person name="Schneiker S."/>
            <person name="Martins dos Santos V.A.P."/>
            <person name="Bartels D."/>
            <person name="Bekel T."/>
            <person name="Brecht M."/>
            <person name="Buhrmester J."/>
            <person name="Chernikova T.N."/>
            <person name="Denaro R."/>
            <person name="Ferrer M."/>
            <person name="Gertler C."/>
            <person name="Goesmann A."/>
            <person name="Golyshina O.V."/>
            <person name="Kaminski F."/>
            <person name="Khachane A.N."/>
            <person name="Lang S."/>
            <person name="Linke B."/>
            <person name="McHardy A.C."/>
            <person name="Meyer F."/>
            <person name="Nechitaylo T."/>
            <person name="Puehler A."/>
            <person name="Regenhardt D."/>
            <person name="Rupp O."/>
            <person name="Sabirova J.S."/>
            <person name="Selbitschka W."/>
            <person name="Yakimov M.M."/>
            <person name="Timmis K.N."/>
            <person name="Vorhoelter F.-J."/>
            <person name="Weidner S."/>
            <person name="Kaiser O."/>
            <person name="Golyshin P.N."/>
        </authorList>
    </citation>
    <scope>NUCLEOTIDE SEQUENCE [LARGE SCALE GENOMIC DNA]</scope>
    <source>
        <strain evidence="15">ATCC 700651 / DSM 11573 / NCIMB 13689 / SK2</strain>
    </source>
</reference>
<dbReference type="HOGENOM" id="CLU_020569_0_1_6"/>
<dbReference type="GO" id="GO:0016779">
    <property type="term" value="F:nucleotidyltransferase activity"/>
    <property type="evidence" value="ECO:0007669"/>
    <property type="project" value="UniProtKB-KW"/>
</dbReference>
<dbReference type="NCBIfam" id="NF009118">
    <property type="entry name" value="PRK12469.1"/>
    <property type="match status" value="1"/>
</dbReference>
<feature type="domain" description="RNA polymerase sigma factor 54 DNA-binding" evidence="12">
    <location>
        <begin position="336"/>
        <end position="494"/>
    </location>
</feature>
<dbReference type="GO" id="GO:0003677">
    <property type="term" value="F:DNA binding"/>
    <property type="evidence" value="ECO:0007669"/>
    <property type="project" value="UniProtKB-KW"/>
</dbReference>
<evidence type="ECO:0000256" key="10">
    <source>
        <dbReference type="PIRNR" id="PIRNR000774"/>
    </source>
</evidence>
<dbReference type="Gene3D" id="1.10.10.1330">
    <property type="entry name" value="RNA polymerase sigma-54 factor, core-binding domain"/>
    <property type="match status" value="1"/>
</dbReference>
<dbReference type="AlphaFoldDB" id="Q0VS48"/>
<evidence type="ECO:0000256" key="6">
    <source>
        <dbReference type="ARBA" id="ARBA00023015"/>
    </source>
</evidence>
<evidence type="ECO:0000256" key="5">
    <source>
        <dbReference type="ARBA" id="ARBA00022695"/>
    </source>
</evidence>
<dbReference type="InterPro" id="IPR007634">
    <property type="entry name" value="RNA_pol_sigma_54_DNA-bd"/>
</dbReference>
<dbReference type="GO" id="GO:0016987">
    <property type="term" value="F:sigma factor activity"/>
    <property type="evidence" value="ECO:0007669"/>
    <property type="project" value="UniProtKB-KW"/>
</dbReference>
<organism evidence="14 15">
    <name type="scientific">Alcanivorax borkumensis (strain ATCC 700651 / DSM 11573 / NCIMB 13689 / SK2)</name>
    <dbReference type="NCBI Taxonomy" id="393595"/>
    <lineage>
        <taxon>Bacteria</taxon>
        <taxon>Pseudomonadati</taxon>
        <taxon>Pseudomonadota</taxon>
        <taxon>Gammaproteobacteria</taxon>
        <taxon>Oceanospirillales</taxon>
        <taxon>Alcanivoracaceae</taxon>
        <taxon>Alcanivorax</taxon>
    </lineage>
</organism>
<dbReference type="InterPro" id="IPR038709">
    <property type="entry name" value="RpoN_core-bd_sf"/>
</dbReference>
<keyword evidence="7 10" id="KW-0731">Sigma factor</keyword>
<keyword evidence="8 10" id="KW-0238">DNA-binding</keyword>
<comment type="function">
    <text evidence="10">Sigma factors are initiation factors that promote the attachment of RNA polymerase to specific initiation sites and are then released.</text>
</comment>
<dbReference type="NCBIfam" id="NF004595">
    <property type="entry name" value="PRK05932.1-2"/>
    <property type="match status" value="1"/>
</dbReference>
<keyword evidence="9 10" id="KW-0804">Transcription</keyword>
<evidence type="ECO:0000259" key="12">
    <source>
        <dbReference type="Pfam" id="PF04552"/>
    </source>
</evidence>
<dbReference type="InterPro" id="IPR000394">
    <property type="entry name" value="RNA_pol_sigma_54"/>
</dbReference>
<keyword evidence="4 10" id="KW-0808">Transferase</keyword>
<evidence type="ECO:0000313" key="15">
    <source>
        <dbReference type="Proteomes" id="UP000008871"/>
    </source>
</evidence>
<dbReference type="KEGG" id="abo:ABO_0552"/>
<dbReference type="GO" id="GO:0001216">
    <property type="term" value="F:DNA-binding transcription activator activity"/>
    <property type="evidence" value="ECO:0007669"/>
    <property type="project" value="InterPro"/>
</dbReference>
<evidence type="ECO:0000256" key="4">
    <source>
        <dbReference type="ARBA" id="ARBA00022679"/>
    </source>
</evidence>
<comment type="similarity">
    <text evidence="1 10">Belongs to the sigma-54 factor family.</text>
</comment>
<feature type="domain" description="RNA polymerase sigma factor 54 core-binding" evidence="13">
    <location>
        <begin position="124"/>
        <end position="323"/>
    </location>
</feature>
<accession>Q0VS48</accession>
<dbReference type="PANTHER" id="PTHR32248:SF4">
    <property type="entry name" value="RNA POLYMERASE SIGMA-54 FACTOR"/>
    <property type="match status" value="1"/>
</dbReference>
<dbReference type="PANTHER" id="PTHR32248">
    <property type="entry name" value="RNA POLYMERASE SIGMA-54 FACTOR"/>
    <property type="match status" value="1"/>
</dbReference>
<dbReference type="Pfam" id="PF00309">
    <property type="entry name" value="Sigma54_AID"/>
    <property type="match status" value="1"/>
</dbReference>
<evidence type="ECO:0000256" key="11">
    <source>
        <dbReference type="SAM" id="MobiDB-lite"/>
    </source>
</evidence>
<evidence type="ECO:0000259" key="13">
    <source>
        <dbReference type="Pfam" id="PF04963"/>
    </source>
</evidence>
<evidence type="ECO:0000256" key="7">
    <source>
        <dbReference type="ARBA" id="ARBA00023082"/>
    </source>
</evidence>
<keyword evidence="3 10" id="KW-0240">DNA-directed RNA polymerase</keyword>
<name>Q0VS48_ALCBS</name>
<dbReference type="eggNOG" id="COG1508">
    <property type="taxonomic scope" value="Bacteria"/>
</dbReference>
<dbReference type="PROSITE" id="PS00718">
    <property type="entry name" value="SIGMA54_2"/>
    <property type="match status" value="1"/>
</dbReference>
<evidence type="ECO:0000256" key="3">
    <source>
        <dbReference type="ARBA" id="ARBA00022478"/>
    </source>
</evidence>
<dbReference type="PROSITE" id="PS50044">
    <property type="entry name" value="SIGMA54_3"/>
    <property type="match status" value="1"/>
</dbReference>
<dbReference type="FunFam" id="1.10.10.60:FF:000045">
    <property type="entry name" value="RNA polymerase sigma-54 factor"/>
    <property type="match status" value="1"/>
</dbReference>
<keyword evidence="6 10" id="KW-0805">Transcription regulation</keyword>
<keyword evidence="5 10" id="KW-0548">Nucleotidyltransferase</keyword>
<evidence type="ECO:0000256" key="9">
    <source>
        <dbReference type="ARBA" id="ARBA00023163"/>
    </source>
</evidence>
<dbReference type="EMBL" id="AM286690">
    <property type="protein sequence ID" value="CAL16000.1"/>
    <property type="molecule type" value="Genomic_DNA"/>
</dbReference>
<dbReference type="GO" id="GO:0006352">
    <property type="term" value="P:DNA-templated transcription initiation"/>
    <property type="evidence" value="ECO:0007669"/>
    <property type="project" value="InterPro"/>
</dbReference>
<sequence>MGTSRILSSMKPTLQLQIGQQLTMTPQLQQAIRLLQLSTLDLRQEIQQAVESNPLLELADDFGDDALPEHDEERQDEELDTDRDNALEELIQDEPEVETEWDDVYSGQSTSNSAALPDDADEWQQRHAVSGNLQDHLLWQLNLTPMSDVDRIIAITIIESLDDRGYITAPLSDIVDMVNAQPDLLTEGDELEHDEVLAVQHRLQQFDPVGVASVNLADCLGVQLRQLPADTPLRDEASALLEHLNLLEKHDYTALRRTLQLSEEVLLEALSLLRTLDPAPGEQIGEPQVDYAVPDVIVRQHQGRWQVSLNDDVLPRVNLQQQYASIARTTSGEDGQYLRNCVQEAKWFIKSLQSRHDTLLKVATRIVDVQQGFFDYGDEAMKPLVLADIADAVEMHESTISRVTNQKYMMTPRGVFELKYFFSSHVGTDGGGECSSTAIRAIIKKLVAAENPRKPLSDNKLASLLNEQGINVARRTVAKYREAMRIPSSSARKRLV</sequence>
<evidence type="ECO:0000256" key="1">
    <source>
        <dbReference type="ARBA" id="ARBA00008798"/>
    </source>
</evidence>
<dbReference type="PIRSF" id="PIRSF000774">
    <property type="entry name" value="RpoN"/>
    <property type="match status" value="1"/>
</dbReference>
<dbReference type="GO" id="GO:0000428">
    <property type="term" value="C:DNA-directed RNA polymerase complex"/>
    <property type="evidence" value="ECO:0007669"/>
    <property type="project" value="UniProtKB-KW"/>
</dbReference>
<dbReference type="InterPro" id="IPR007046">
    <property type="entry name" value="RNA_pol_sigma_54_core-bd"/>
</dbReference>
<dbReference type="PROSITE" id="PS00717">
    <property type="entry name" value="SIGMA54_1"/>
    <property type="match status" value="1"/>
</dbReference>
<dbReference type="STRING" id="393595.ABO_0552"/>
<evidence type="ECO:0000313" key="14">
    <source>
        <dbReference type="EMBL" id="CAL16000.1"/>
    </source>
</evidence>
<evidence type="ECO:0000256" key="2">
    <source>
        <dbReference type="ARBA" id="ARBA00019942"/>
    </source>
</evidence>
<gene>
    <name evidence="14" type="primary">rpoN</name>
    <name evidence="14" type="ordered locus">ABO_0552</name>
</gene>
<dbReference type="Gene3D" id="1.10.10.60">
    <property type="entry name" value="Homeodomain-like"/>
    <property type="match status" value="1"/>
</dbReference>
<dbReference type="Pfam" id="PF04963">
    <property type="entry name" value="Sigma54_CBD"/>
    <property type="match status" value="1"/>
</dbReference>
<feature type="region of interest" description="Disordered" evidence="11">
    <location>
        <begin position="60"/>
        <end position="83"/>
    </location>
</feature>